<feature type="compositionally biased region" description="Low complexity" evidence="9">
    <location>
        <begin position="309"/>
        <end position="330"/>
    </location>
</feature>
<keyword evidence="4" id="KW-0337">GPI-anchor biosynthesis</keyword>
<feature type="transmembrane region" description="Helical" evidence="10">
    <location>
        <begin position="142"/>
        <end position="160"/>
    </location>
</feature>
<comment type="caution">
    <text evidence="12">The sequence shown here is derived from an EMBL/GenBank/DDBJ whole genome shotgun (WGS) entry which is preliminary data.</text>
</comment>
<feature type="transmembrane region" description="Helical" evidence="10">
    <location>
        <begin position="568"/>
        <end position="586"/>
    </location>
</feature>
<evidence type="ECO:0008006" key="14">
    <source>
        <dbReference type="Google" id="ProtNLM"/>
    </source>
</evidence>
<comment type="similarity">
    <text evidence="3">Belongs to the PIGU family.</text>
</comment>
<feature type="region of interest" description="Disordered" evidence="9">
    <location>
        <begin position="258"/>
        <end position="293"/>
    </location>
</feature>
<dbReference type="EMBL" id="JAEHOD010000001">
    <property type="protein sequence ID" value="KAG2454874.1"/>
    <property type="molecule type" value="Genomic_DNA"/>
</dbReference>
<dbReference type="Proteomes" id="UP000613740">
    <property type="component" value="Unassembled WGS sequence"/>
</dbReference>
<dbReference type="GO" id="GO:0016255">
    <property type="term" value="P:attachment of GPI anchor to protein"/>
    <property type="evidence" value="ECO:0007669"/>
    <property type="project" value="InterPro"/>
</dbReference>
<gene>
    <name evidence="12" type="ORF">HYH02_000705</name>
</gene>
<feature type="compositionally biased region" description="Gly residues" evidence="9">
    <location>
        <begin position="375"/>
        <end position="388"/>
    </location>
</feature>
<keyword evidence="13" id="KW-1185">Reference proteome</keyword>
<keyword evidence="8 10" id="KW-0472">Membrane</keyword>
<reference evidence="12" key="1">
    <citation type="journal article" date="2020" name="bioRxiv">
        <title>Comparative genomics of Chlamydomonas.</title>
        <authorList>
            <person name="Craig R.J."/>
            <person name="Hasan A.R."/>
            <person name="Ness R.W."/>
            <person name="Keightley P.D."/>
        </authorList>
    </citation>
    <scope>NUCLEOTIDE SEQUENCE</scope>
    <source>
        <strain evidence="12">CCAP 11/173</strain>
    </source>
</reference>
<keyword evidence="5 10" id="KW-0812">Transmembrane</keyword>
<feature type="transmembrane region" description="Helical" evidence="10">
    <location>
        <begin position="667"/>
        <end position="688"/>
    </location>
</feature>
<evidence type="ECO:0000313" key="12">
    <source>
        <dbReference type="EMBL" id="KAG2454874.1"/>
    </source>
</evidence>
<evidence type="ECO:0000256" key="5">
    <source>
        <dbReference type="ARBA" id="ARBA00022692"/>
    </source>
</evidence>
<feature type="compositionally biased region" description="Gly residues" evidence="9">
    <location>
        <begin position="258"/>
        <end position="270"/>
    </location>
</feature>
<dbReference type="PANTHER" id="PTHR13121:SF0">
    <property type="entry name" value="PHOSPHATIDYLINOSITOL GLYCAN ANCHOR BIOSYNTHESIS CLASS U PROTEIN"/>
    <property type="match status" value="1"/>
</dbReference>
<feature type="transmembrane region" description="Helical" evidence="10">
    <location>
        <begin position="632"/>
        <end position="655"/>
    </location>
</feature>
<feature type="transmembrane region" description="Helical" evidence="10">
    <location>
        <begin position="206"/>
        <end position="235"/>
    </location>
</feature>
<evidence type="ECO:0000256" key="1">
    <source>
        <dbReference type="ARBA" id="ARBA00004477"/>
    </source>
</evidence>
<dbReference type="OrthoDB" id="549017at2759"/>
<feature type="transmembrane region" description="Helical" evidence="10">
    <location>
        <begin position="412"/>
        <end position="435"/>
    </location>
</feature>
<protein>
    <recommendedName>
        <fullName evidence="14">GPI transamidase subunit PIG-U</fullName>
    </recommendedName>
</protein>
<comment type="pathway">
    <text evidence="2">Glycolipid biosynthesis; glycosylphosphatidylinositol-anchor biosynthesis.</text>
</comment>
<dbReference type="UniPathway" id="UPA00196"/>
<evidence type="ECO:0000256" key="2">
    <source>
        <dbReference type="ARBA" id="ARBA00004687"/>
    </source>
</evidence>
<evidence type="ECO:0000256" key="9">
    <source>
        <dbReference type="SAM" id="MobiDB-lite"/>
    </source>
</evidence>
<evidence type="ECO:0000256" key="6">
    <source>
        <dbReference type="ARBA" id="ARBA00022824"/>
    </source>
</evidence>
<evidence type="ECO:0000313" key="13">
    <source>
        <dbReference type="Proteomes" id="UP000613740"/>
    </source>
</evidence>
<dbReference type="AlphaFoldDB" id="A0A835WV51"/>
<keyword evidence="6" id="KW-0256">Endoplasmic reticulum</keyword>
<keyword evidence="7 10" id="KW-1133">Transmembrane helix</keyword>
<feature type="region of interest" description="Disordered" evidence="9">
    <location>
        <begin position="306"/>
        <end position="391"/>
    </location>
</feature>
<evidence type="ECO:0000256" key="10">
    <source>
        <dbReference type="SAM" id="Phobius"/>
    </source>
</evidence>
<evidence type="ECO:0000256" key="4">
    <source>
        <dbReference type="ARBA" id="ARBA00022502"/>
    </source>
</evidence>
<proteinExistence type="inferred from homology"/>
<feature type="compositionally biased region" description="Low complexity" evidence="9">
    <location>
        <begin position="349"/>
        <end position="358"/>
    </location>
</feature>
<organism evidence="12 13">
    <name type="scientific">Chlamydomonas schloesseri</name>
    <dbReference type="NCBI Taxonomy" id="2026947"/>
    <lineage>
        <taxon>Eukaryota</taxon>
        <taxon>Viridiplantae</taxon>
        <taxon>Chlorophyta</taxon>
        <taxon>core chlorophytes</taxon>
        <taxon>Chlorophyceae</taxon>
        <taxon>CS clade</taxon>
        <taxon>Chlamydomonadales</taxon>
        <taxon>Chlamydomonadaceae</taxon>
        <taxon>Chlamydomonas</taxon>
    </lineage>
</organism>
<keyword evidence="11" id="KW-0732">Signal</keyword>
<evidence type="ECO:0000256" key="7">
    <source>
        <dbReference type="ARBA" id="ARBA00022989"/>
    </source>
</evidence>
<evidence type="ECO:0000256" key="3">
    <source>
        <dbReference type="ARBA" id="ARBA00010026"/>
    </source>
</evidence>
<dbReference type="GO" id="GO:0006506">
    <property type="term" value="P:GPI anchor biosynthetic process"/>
    <property type="evidence" value="ECO:0007669"/>
    <property type="project" value="UniProtKB-UniPathway"/>
</dbReference>
<feature type="transmembrane region" description="Helical" evidence="10">
    <location>
        <begin position="167"/>
        <end position="186"/>
    </location>
</feature>
<name>A0A835WV51_9CHLO</name>
<accession>A0A835WV51</accession>
<dbReference type="PANTHER" id="PTHR13121">
    <property type="entry name" value="GPI TRANSAMIDASE COMPONENT PIG-U"/>
    <property type="match status" value="1"/>
</dbReference>
<evidence type="ECO:0000256" key="8">
    <source>
        <dbReference type="ARBA" id="ARBA00023136"/>
    </source>
</evidence>
<dbReference type="InterPro" id="IPR009600">
    <property type="entry name" value="PIG-U"/>
</dbReference>
<feature type="signal peptide" evidence="11">
    <location>
        <begin position="1"/>
        <end position="16"/>
    </location>
</feature>
<dbReference type="Pfam" id="PF06728">
    <property type="entry name" value="PIG-U"/>
    <property type="match status" value="2"/>
</dbReference>
<feature type="chain" id="PRO_5032394514" description="GPI transamidase subunit PIG-U" evidence="11">
    <location>
        <begin position="17"/>
        <end position="722"/>
    </location>
</feature>
<comment type="subcellular location">
    <subcellularLocation>
        <location evidence="1">Endoplasmic reticulum membrane</location>
        <topology evidence="1">Multi-pass membrane protein</topology>
    </subcellularLocation>
</comment>
<evidence type="ECO:0000256" key="11">
    <source>
        <dbReference type="SAM" id="SignalP"/>
    </source>
</evidence>
<dbReference type="GO" id="GO:0042765">
    <property type="term" value="C:GPI-anchor transamidase complex"/>
    <property type="evidence" value="ECO:0007669"/>
    <property type="project" value="InterPro"/>
</dbReference>
<sequence>MLYAALAGVAARLALAFTGVGRDVLAWRVEVATAANSPLELREGLALYRLGVSPYAGSSCRTPPLALWLYGAAHGPASGVPSPTAELVHALPNIALDLLTAMLLSRVAKQLFSYQGRKQANSGGGVAGTTTSSGSASLLPGLVAWVYLLNPFSLMAAAAGTTSPLEAAGVAAALYGAVVVAAAGPAPASSSGSSGSGGSRWRGLALAALGLAVATHAALHCVVLLLPLACLLAVGPEDVATPLRRLCVRSTLSGGAAGGGCGGGGGGGGRWVLDTDGALSQGEEEQQEEVEARKDAWLRSLPTEEQLMQRQAGGAQEAQGSAGASAAPELAEAEQEPLRRPGLAKLKLPDTPTTPITPGGREFPPPSAGAREDGGGPAGAGGGSGGGGKHAKAEFDALTRWLRQPLLPWRQLVRCGGLAFLFWLLLALVSDVYLLPVSSSGPPSSIGGSRRDATGVQAPAACAVALAGPLLLQPPPAMPGADAAAATVVAGAMVLRLGPLELPLPPLPPAAAAALAAARARLAAAGAAAAGCWAGRVYGSQVLLDDVAPNVGQWWYLAMEAFDDAKPYVRILAHSLLLAMAPPLALRLGRRRPLALFIVLQLALGLLRPYPSVADLGLSLALLPLLARQQGAALRLGLLLPASLLLLAVLGPAMLRMWLHYESANSNFFYSITLLYGVWQVLLLGQALGLTLRVDRIARGKEALEPEAQVQVQVQQAAAHAS</sequence>